<evidence type="ECO:0000313" key="5">
    <source>
        <dbReference type="EMBL" id="AXB42534.1"/>
    </source>
</evidence>
<dbReference type="RefSeq" id="WP_113691803.1">
    <property type="nucleotide sequence ID" value="NZ_CP015163.1"/>
</dbReference>
<dbReference type="Gene3D" id="3.30.300.30">
    <property type="match status" value="1"/>
</dbReference>
<evidence type="ECO:0000256" key="2">
    <source>
        <dbReference type="ARBA" id="ARBA00022450"/>
    </source>
</evidence>
<dbReference type="CDD" id="cd05930">
    <property type="entry name" value="A_NRPS"/>
    <property type="match status" value="1"/>
</dbReference>
<dbReference type="InterPro" id="IPR009081">
    <property type="entry name" value="PP-bd_ACP"/>
</dbReference>
<evidence type="ECO:0000313" key="6">
    <source>
        <dbReference type="Proteomes" id="UP000250434"/>
    </source>
</evidence>
<dbReference type="Gene3D" id="3.30.559.10">
    <property type="entry name" value="Chloramphenicol acetyltransferase-like domain"/>
    <property type="match status" value="1"/>
</dbReference>
<dbReference type="Pfam" id="PF00501">
    <property type="entry name" value="AMP-binding"/>
    <property type="match status" value="1"/>
</dbReference>
<dbReference type="InterPro" id="IPR023213">
    <property type="entry name" value="CAT-like_dom_sf"/>
</dbReference>
<dbReference type="InterPro" id="IPR045851">
    <property type="entry name" value="AMP-bd_C_sf"/>
</dbReference>
<dbReference type="InterPro" id="IPR001242">
    <property type="entry name" value="Condensation_dom"/>
</dbReference>
<dbReference type="Pfam" id="PF00668">
    <property type="entry name" value="Condensation"/>
    <property type="match status" value="1"/>
</dbReference>
<protein>
    <recommendedName>
        <fullName evidence="4">Carrier domain-containing protein</fullName>
    </recommendedName>
</protein>
<dbReference type="SUPFAM" id="SSF47336">
    <property type="entry name" value="ACP-like"/>
    <property type="match status" value="1"/>
</dbReference>
<dbReference type="InterPro" id="IPR036736">
    <property type="entry name" value="ACP-like_sf"/>
</dbReference>
<accession>A0A344L3B0</accession>
<proteinExistence type="predicted"/>
<dbReference type="InterPro" id="IPR020845">
    <property type="entry name" value="AMP-binding_CS"/>
</dbReference>
<dbReference type="PROSITE" id="PS50075">
    <property type="entry name" value="CARRIER"/>
    <property type="match status" value="1"/>
</dbReference>
<keyword evidence="2" id="KW-0596">Phosphopantetheine</keyword>
<dbReference type="GO" id="GO:0008610">
    <property type="term" value="P:lipid biosynthetic process"/>
    <property type="evidence" value="ECO:0007669"/>
    <property type="project" value="UniProtKB-ARBA"/>
</dbReference>
<evidence type="ECO:0000256" key="3">
    <source>
        <dbReference type="ARBA" id="ARBA00022553"/>
    </source>
</evidence>
<dbReference type="InterPro" id="IPR020806">
    <property type="entry name" value="PKS_PP-bd"/>
</dbReference>
<dbReference type="FunFam" id="2.30.38.10:FF:000001">
    <property type="entry name" value="Non-ribosomal peptide synthetase PvdI"/>
    <property type="match status" value="1"/>
</dbReference>
<dbReference type="NCBIfam" id="TIGR01733">
    <property type="entry name" value="AA-adenyl-dom"/>
    <property type="match status" value="1"/>
</dbReference>
<dbReference type="PROSITE" id="PS00455">
    <property type="entry name" value="AMP_BINDING"/>
    <property type="match status" value="1"/>
</dbReference>
<gene>
    <name evidence="5" type="ORF">A4R43_08335</name>
</gene>
<dbReference type="PROSITE" id="PS00012">
    <property type="entry name" value="PHOSPHOPANTETHEINE"/>
    <property type="match status" value="1"/>
</dbReference>
<evidence type="ECO:0000256" key="1">
    <source>
        <dbReference type="ARBA" id="ARBA00001957"/>
    </source>
</evidence>
<dbReference type="GO" id="GO:0043041">
    <property type="term" value="P:amino acid activation for nonribosomal peptide biosynthetic process"/>
    <property type="evidence" value="ECO:0007669"/>
    <property type="project" value="TreeGrafter"/>
</dbReference>
<keyword evidence="3" id="KW-0597">Phosphoprotein</keyword>
<name>A0A344L3B0_9PSEU</name>
<dbReference type="Gene3D" id="3.30.559.30">
    <property type="entry name" value="Nonribosomal peptide synthetase, condensation domain"/>
    <property type="match status" value="1"/>
</dbReference>
<dbReference type="SUPFAM" id="SSF56801">
    <property type="entry name" value="Acetyl-CoA synthetase-like"/>
    <property type="match status" value="1"/>
</dbReference>
<dbReference type="Proteomes" id="UP000250434">
    <property type="component" value="Chromosome"/>
</dbReference>
<dbReference type="KEGG" id="aab:A4R43_08335"/>
<dbReference type="InterPro" id="IPR006162">
    <property type="entry name" value="Ppantetheine_attach_site"/>
</dbReference>
<dbReference type="GO" id="GO:0044550">
    <property type="term" value="P:secondary metabolite biosynthetic process"/>
    <property type="evidence" value="ECO:0007669"/>
    <property type="project" value="TreeGrafter"/>
</dbReference>
<dbReference type="CDD" id="cd19531">
    <property type="entry name" value="LCL_NRPS-like"/>
    <property type="match status" value="1"/>
</dbReference>
<dbReference type="Gene3D" id="3.40.50.12780">
    <property type="entry name" value="N-terminal domain of ligase-like"/>
    <property type="match status" value="1"/>
</dbReference>
<reference evidence="5 6" key="1">
    <citation type="submission" date="2016-04" db="EMBL/GenBank/DDBJ databases">
        <title>Complete genome sequence and analysis of deep-sea sediment isolate, Amycolatopsis sp. WP1.</title>
        <authorList>
            <person name="Wang H."/>
            <person name="Chen S."/>
            <person name="Wu Q."/>
        </authorList>
    </citation>
    <scope>NUCLEOTIDE SEQUENCE [LARGE SCALE GENOMIC DNA]</scope>
    <source>
        <strain evidence="5 6">WP1</strain>
    </source>
</reference>
<dbReference type="SMART" id="SM00823">
    <property type="entry name" value="PKS_PP"/>
    <property type="match status" value="1"/>
</dbReference>
<dbReference type="GO" id="GO:0031177">
    <property type="term" value="F:phosphopantetheine binding"/>
    <property type="evidence" value="ECO:0007669"/>
    <property type="project" value="InterPro"/>
</dbReference>
<dbReference type="SUPFAM" id="SSF52777">
    <property type="entry name" value="CoA-dependent acyltransferases"/>
    <property type="match status" value="2"/>
</dbReference>
<dbReference type="PANTHER" id="PTHR45527">
    <property type="entry name" value="NONRIBOSOMAL PEPTIDE SYNTHETASE"/>
    <property type="match status" value="1"/>
</dbReference>
<dbReference type="AlphaFoldDB" id="A0A344L3B0"/>
<dbReference type="GO" id="GO:0003824">
    <property type="term" value="F:catalytic activity"/>
    <property type="evidence" value="ECO:0007669"/>
    <property type="project" value="InterPro"/>
</dbReference>
<dbReference type="OrthoDB" id="2472181at2"/>
<evidence type="ECO:0000259" key="4">
    <source>
        <dbReference type="PROSITE" id="PS50075"/>
    </source>
</evidence>
<feature type="domain" description="Carrier" evidence="4">
    <location>
        <begin position="920"/>
        <end position="994"/>
    </location>
</feature>
<sequence>MTIPLSAAQRRLWVLAELRPDDPFYSIPFAVDLSGELDVPALERAVAEVVRRHPPLRSSIERDATGELVHRVHPAGPVSIPVVEPGIEDRFAAEPFDLADGPLFRTALVRYGPRSHRLLVNVHHIVFDGPSLHLFMAELTASYEGKPLPELPLSYADCLRSQPSPSVRYWTERLAGAPETVDLPLDRPRPAASEHRLARHSRLLPQEILDPLAVLARRNRATMFMVTKAACDVLLRQHGATDVLIGVPLAGRDTAEAAGLIGYLTRPVVLRTTLSDEHAFTDVLRLVREDVLDAHTHGELPFDAVLPALGVARDPSYDPFHQVIFGYVGRLPVTGAGGVEFRASYLTVPTTAVELEVTVHETDGGLRADFDYRADLFEPVTIERMAARLETILRRAGADPLTRVAELILPDGAEYEQAVVTWNDTRADYPSGRGIHELVEDQAERTPDAVAVEDGGRKWTYRELEERANQVAHQLHALGIAPETPVGVSLPRTAELLAVLLGIFKAGGVYLPLERSLPVNRLRAMVEDAAPAVILADDPSIESTVDFGVPVVHPAGGGPAERVRYPVEAGNAAYILYTSGSTGGPKGVVLEHRNLNNLLTWAHRELGTAAFASVPFISSLSFDVSMWEIFTTLTCGGTVLIAEDAFDLRAGTPVSLLTAVPSIHAELLKLGGVPSSARTIVSNGEVLPPSVLADLAGLGTADTIYNMYAPTETTTFSLFNVVRPGEPIPLGRPMANTMAYVLDARLRPVPPGVVGQLHLGGAGITRGYLNKPSLTADRFLPDPFTTEPGQRMYATGDLVRHGPDGRVLFVGRVDHQVKLRGARIELGEVEAALRTHPAVGEACAVVLRGSTDSLAAAVVARGEVDPAALRDHLRELLPGYMVPDRITLAGALPLLPSGKLDRKRITQDLAAEPVAVDEDPPAGEVERRVAEAWTAVLGQPVGANRNFFEAGGNSLALITLRERLRADLGKPVRTVELFRHPTIRAMAAFLANGDGETERPDLTGRVRARRAAIARRRTAERR</sequence>
<keyword evidence="6" id="KW-1185">Reference proteome</keyword>
<dbReference type="Gene3D" id="1.10.1200.10">
    <property type="entry name" value="ACP-like"/>
    <property type="match status" value="1"/>
</dbReference>
<dbReference type="Pfam" id="PF13193">
    <property type="entry name" value="AMP-binding_C"/>
    <property type="match status" value="1"/>
</dbReference>
<dbReference type="EMBL" id="CP015163">
    <property type="protein sequence ID" value="AXB42534.1"/>
    <property type="molecule type" value="Genomic_DNA"/>
</dbReference>
<dbReference type="InterPro" id="IPR042099">
    <property type="entry name" value="ANL_N_sf"/>
</dbReference>
<dbReference type="Pfam" id="PF00550">
    <property type="entry name" value="PP-binding"/>
    <property type="match status" value="1"/>
</dbReference>
<organism evidence="5 6">
    <name type="scientific">Amycolatopsis albispora</name>
    <dbReference type="NCBI Taxonomy" id="1804986"/>
    <lineage>
        <taxon>Bacteria</taxon>
        <taxon>Bacillati</taxon>
        <taxon>Actinomycetota</taxon>
        <taxon>Actinomycetes</taxon>
        <taxon>Pseudonocardiales</taxon>
        <taxon>Pseudonocardiaceae</taxon>
        <taxon>Amycolatopsis</taxon>
    </lineage>
</organism>
<dbReference type="InterPro" id="IPR010071">
    <property type="entry name" value="AA_adenyl_dom"/>
</dbReference>
<dbReference type="InterPro" id="IPR000873">
    <property type="entry name" value="AMP-dep_synth/lig_dom"/>
</dbReference>
<dbReference type="PANTHER" id="PTHR45527:SF1">
    <property type="entry name" value="FATTY ACID SYNTHASE"/>
    <property type="match status" value="1"/>
</dbReference>
<comment type="cofactor">
    <cofactor evidence="1">
        <name>pantetheine 4'-phosphate</name>
        <dbReference type="ChEBI" id="CHEBI:47942"/>
    </cofactor>
</comment>
<dbReference type="GO" id="GO:0005737">
    <property type="term" value="C:cytoplasm"/>
    <property type="evidence" value="ECO:0007669"/>
    <property type="project" value="TreeGrafter"/>
</dbReference>
<dbReference type="InterPro" id="IPR025110">
    <property type="entry name" value="AMP-bd_C"/>
</dbReference>